<reference evidence="8" key="1">
    <citation type="submission" date="2016-10" db="EMBL/GenBank/DDBJ databases">
        <authorList>
            <person name="Varghese N."/>
            <person name="Submissions S."/>
        </authorList>
    </citation>
    <scope>NUCLEOTIDE SEQUENCE [LARGE SCALE GENOMIC DNA]</scope>
    <source>
        <strain evidence="8">CGMCC 4.2126</strain>
    </source>
</reference>
<keyword evidence="4 6" id="KW-0472">Membrane</keyword>
<dbReference type="Gene3D" id="1.20.1250.20">
    <property type="entry name" value="MFS general substrate transporter like domains"/>
    <property type="match status" value="1"/>
</dbReference>
<evidence type="ECO:0000256" key="2">
    <source>
        <dbReference type="ARBA" id="ARBA00022692"/>
    </source>
</evidence>
<dbReference type="AlphaFoldDB" id="A0A1I3S143"/>
<keyword evidence="3 6" id="KW-1133">Transmembrane helix</keyword>
<dbReference type="GO" id="GO:0022857">
    <property type="term" value="F:transmembrane transporter activity"/>
    <property type="evidence" value="ECO:0007669"/>
    <property type="project" value="InterPro"/>
</dbReference>
<evidence type="ECO:0000313" key="7">
    <source>
        <dbReference type="EMBL" id="SFJ52060.1"/>
    </source>
</evidence>
<dbReference type="RefSeq" id="WP_218158726.1">
    <property type="nucleotide sequence ID" value="NZ_FOQY01000009.1"/>
</dbReference>
<evidence type="ECO:0000256" key="6">
    <source>
        <dbReference type="SAM" id="Phobius"/>
    </source>
</evidence>
<evidence type="ECO:0000256" key="4">
    <source>
        <dbReference type="ARBA" id="ARBA00023136"/>
    </source>
</evidence>
<evidence type="ECO:0000256" key="1">
    <source>
        <dbReference type="ARBA" id="ARBA00004370"/>
    </source>
</evidence>
<dbReference type="InterPro" id="IPR005828">
    <property type="entry name" value="MFS_sugar_transport-like"/>
</dbReference>
<dbReference type="GO" id="GO:0016020">
    <property type="term" value="C:membrane"/>
    <property type="evidence" value="ECO:0007669"/>
    <property type="project" value="UniProtKB-SubCell"/>
</dbReference>
<feature type="region of interest" description="Disordered" evidence="5">
    <location>
        <begin position="76"/>
        <end position="95"/>
    </location>
</feature>
<gene>
    <name evidence="7" type="ORF">SAMN05216275_109252</name>
</gene>
<protein>
    <recommendedName>
        <fullName evidence="9">Sugar transporter</fullName>
    </recommendedName>
</protein>
<organism evidence="7 8">
    <name type="scientific">Streptosporangium canum</name>
    <dbReference type="NCBI Taxonomy" id="324952"/>
    <lineage>
        <taxon>Bacteria</taxon>
        <taxon>Bacillati</taxon>
        <taxon>Actinomycetota</taxon>
        <taxon>Actinomycetes</taxon>
        <taxon>Streptosporangiales</taxon>
        <taxon>Streptosporangiaceae</taxon>
        <taxon>Streptosporangium</taxon>
    </lineage>
</organism>
<evidence type="ECO:0000256" key="3">
    <source>
        <dbReference type="ARBA" id="ARBA00022989"/>
    </source>
</evidence>
<accession>A0A1I3S143</accession>
<dbReference type="Proteomes" id="UP000199111">
    <property type="component" value="Unassembled WGS sequence"/>
</dbReference>
<dbReference type="Pfam" id="PF00083">
    <property type="entry name" value="Sugar_tr"/>
    <property type="match status" value="1"/>
</dbReference>
<name>A0A1I3S143_9ACTN</name>
<keyword evidence="8" id="KW-1185">Reference proteome</keyword>
<sequence length="134" mass="14419">MNWRGAAGGALLTVPLLNDFAANVGRRIAFGLGVVLGLGILIVRRHVPESPRRLFIHGRDREAEELVDGIEEEVEREKGVRLEEPPQSEGSGRVLAPGAGLTALMPYAGARPRSIAVAMARFVRSATRTGSLIR</sequence>
<dbReference type="EMBL" id="FOQY01000009">
    <property type="protein sequence ID" value="SFJ52060.1"/>
    <property type="molecule type" value="Genomic_DNA"/>
</dbReference>
<feature type="transmembrane region" description="Helical" evidence="6">
    <location>
        <begin position="24"/>
        <end position="43"/>
    </location>
</feature>
<keyword evidence="2 6" id="KW-0812">Transmembrane</keyword>
<dbReference type="GeneID" id="96304242"/>
<dbReference type="SUPFAM" id="SSF103473">
    <property type="entry name" value="MFS general substrate transporter"/>
    <property type="match status" value="1"/>
</dbReference>
<dbReference type="InterPro" id="IPR036259">
    <property type="entry name" value="MFS_trans_sf"/>
</dbReference>
<proteinExistence type="predicted"/>
<evidence type="ECO:0000256" key="5">
    <source>
        <dbReference type="SAM" id="MobiDB-lite"/>
    </source>
</evidence>
<evidence type="ECO:0008006" key="9">
    <source>
        <dbReference type="Google" id="ProtNLM"/>
    </source>
</evidence>
<comment type="subcellular location">
    <subcellularLocation>
        <location evidence="1">Membrane</location>
    </subcellularLocation>
</comment>
<evidence type="ECO:0000313" key="8">
    <source>
        <dbReference type="Proteomes" id="UP000199111"/>
    </source>
</evidence>